<reference evidence="2" key="1">
    <citation type="journal article" date="2021" name="Genome Biol. Evol.">
        <title>A High-Quality Reference Genome for a Parasitic Bivalve with Doubly Uniparental Inheritance (Bivalvia: Unionida).</title>
        <authorList>
            <person name="Smith C.H."/>
        </authorList>
    </citation>
    <scope>NUCLEOTIDE SEQUENCE</scope>
    <source>
        <strain evidence="2">CHS0354</strain>
    </source>
</reference>
<accession>A0AAE0WCV3</accession>
<evidence type="ECO:0000259" key="1">
    <source>
        <dbReference type="PROSITE" id="PS50238"/>
    </source>
</evidence>
<evidence type="ECO:0000313" key="3">
    <source>
        <dbReference type="Proteomes" id="UP001195483"/>
    </source>
</evidence>
<sequence>MITYRLSTHSSENLMKLENIATSFGSTLMKSNKEENQTMSVIGHGVQMEMQVISDIVSSYQQLFDV</sequence>
<protein>
    <recommendedName>
        <fullName evidence="1">Rho-GAP domain-containing protein</fullName>
    </recommendedName>
</protein>
<dbReference type="SUPFAM" id="SSF48350">
    <property type="entry name" value="GTPase activation domain, GAP"/>
    <property type="match status" value="1"/>
</dbReference>
<reference evidence="2" key="2">
    <citation type="journal article" date="2021" name="Genome Biol. Evol.">
        <title>Developing a high-quality reference genome for a parasitic bivalve with doubly uniparental inheritance (Bivalvia: Unionida).</title>
        <authorList>
            <person name="Smith C.H."/>
        </authorList>
    </citation>
    <scope>NUCLEOTIDE SEQUENCE</scope>
    <source>
        <strain evidence="2">CHS0354</strain>
        <tissue evidence="2">Mantle</tissue>
    </source>
</reference>
<dbReference type="PROSITE" id="PS50238">
    <property type="entry name" value="RHOGAP"/>
    <property type="match status" value="1"/>
</dbReference>
<evidence type="ECO:0000313" key="2">
    <source>
        <dbReference type="EMBL" id="KAK3608670.1"/>
    </source>
</evidence>
<proteinExistence type="predicted"/>
<keyword evidence="3" id="KW-1185">Reference proteome</keyword>
<dbReference type="AlphaFoldDB" id="A0AAE0WCV3"/>
<dbReference type="EMBL" id="JAEAOA010000757">
    <property type="protein sequence ID" value="KAK3608670.1"/>
    <property type="molecule type" value="Genomic_DNA"/>
</dbReference>
<feature type="domain" description="Rho-GAP" evidence="1">
    <location>
        <begin position="1"/>
        <end position="64"/>
    </location>
</feature>
<dbReference type="Proteomes" id="UP001195483">
    <property type="component" value="Unassembled WGS sequence"/>
</dbReference>
<comment type="caution">
    <text evidence="2">The sequence shown here is derived from an EMBL/GenBank/DDBJ whole genome shotgun (WGS) entry which is preliminary data.</text>
</comment>
<organism evidence="2 3">
    <name type="scientific">Potamilus streckersoni</name>
    <dbReference type="NCBI Taxonomy" id="2493646"/>
    <lineage>
        <taxon>Eukaryota</taxon>
        <taxon>Metazoa</taxon>
        <taxon>Spiralia</taxon>
        <taxon>Lophotrochozoa</taxon>
        <taxon>Mollusca</taxon>
        <taxon>Bivalvia</taxon>
        <taxon>Autobranchia</taxon>
        <taxon>Heteroconchia</taxon>
        <taxon>Palaeoheterodonta</taxon>
        <taxon>Unionida</taxon>
        <taxon>Unionoidea</taxon>
        <taxon>Unionidae</taxon>
        <taxon>Ambleminae</taxon>
        <taxon>Lampsilini</taxon>
        <taxon>Potamilus</taxon>
    </lineage>
</organism>
<reference evidence="2" key="3">
    <citation type="submission" date="2023-05" db="EMBL/GenBank/DDBJ databases">
        <authorList>
            <person name="Smith C.H."/>
        </authorList>
    </citation>
    <scope>NUCLEOTIDE SEQUENCE</scope>
    <source>
        <strain evidence="2">CHS0354</strain>
        <tissue evidence="2">Mantle</tissue>
    </source>
</reference>
<dbReference type="InterPro" id="IPR008936">
    <property type="entry name" value="Rho_GTPase_activation_prot"/>
</dbReference>
<dbReference type="InterPro" id="IPR000198">
    <property type="entry name" value="RhoGAP_dom"/>
</dbReference>
<dbReference type="Gene3D" id="1.10.555.10">
    <property type="entry name" value="Rho GTPase activation protein"/>
    <property type="match status" value="1"/>
</dbReference>
<name>A0AAE0WCV3_9BIVA</name>
<feature type="non-terminal residue" evidence="2">
    <location>
        <position position="1"/>
    </location>
</feature>
<gene>
    <name evidence="2" type="ORF">CHS0354_012449</name>
</gene>
<dbReference type="GO" id="GO:0007165">
    <property type="term" value="P:signal transduction"/>
    <property type="evidence" value="ECO:0007669"/>
    <property type="project" value="InterPro"/>
</dbReference>